<name>A0A382YK06_9ZZZZ</name>
<gene>
    <name evidence="1" type="ORF">METZ01_LOCUS436481</name>
</gene>
<feature type="non-terminal residue" evidence="1">
    <location>
        <position position="1"/>
    </location>
</feature>
<protein>
    <submittedName>
        <fullName evidence="1">Uncharacterized protein</fullName>
    </submittedName>
</protein>
<evidence type="ECO:0000313" key="1">
    <source>
        <dbReference type="EMBL" id="SVD83627.1"/>
    </source>
</evidence>
<dbReference type="AlphaFoldDB" id="A0A382YK06"/>
<organism evidence="1">
    <name type="scientific">marine metagenome</name>
    <dbReference type="NCBI Taxonomy" id="408172"/>
    <lineage>
        <taxon>unclassified sequences</taxon>
        <taxon>metagenomes</taxon>
        <taxon>ecological metagenomes</taxon>
    </lineage>
</organism>
<dbReference type="EMBL" id="UINC01176482">
    <property type="protein sequence ID" value="SVD83627.1"/>
    <property type="molecule type" value="Genomic_DNA"/>
</dbReference>
<reference evidence="1" key="1">
    <citation type="submission" date="2018-05" db="EMBL/GenBank/DDBJ databases">
        <authorList>
            <person name="Lanie J.A."/>
            <person name="Ng W.-L."/>
            <person name="Kazmierczak K.M."/>
            <person name="Andrzejewski T.M."/>
            <person name="Davidsen T.M."/>
            <person name="Wayne K.J."/>
            <person name="Tettelin H."/>
            <person name="Glass J.I."/>
            <person name="Rusch D."/>
            <person name="Podicherti R."/>
            <person name="Tsui H.-C.T."/>
            <person name="Winkler M.E."/>
        </authorList>
    </citation>
    <scope>NUCLEOTIDE SEQUENCE</scope>
</reference>
<proteinExistence type="predicted"/>
<sequence>GQQGLNAADQIHKEKNGGVFRLRMDPQEACGADREARDFPREQV</sequence>
<accession>A0A382YK06</accession>
<feature type="non-terminal residue" evidence="1">
    <location>
        <position position="44"/>
    </location>
</feature>